<dbReference type="OrthoDB" id="5654221at2"/>
<comment type="caution">
    <text evidence="1">The sequence shown here is derived from an EMBL/GenBank/DDBJ whole genome shotgun (WGS) entry which is preliminary data.</text>
</comment>
<reference evidence="2" key="3">
    <citation type="submission" date="2021-06" db="EMBL/GenBank/DDBJ databases">
        <title>Genomic Description and Analysis of Intracellular Bacteria, Candidatus Berkiella cookevillensis and Candidatus Berkiella aquae.</title>
        <authorList>
            <person name="Kidane D.T."/>
            <person name="Mehari Y.T."/>
            <person name="Rice F.C."/>
            <person name="Arivett B.A."/>
            <person name="Farone A.L."/>
            <person name="Berk S.G."/>
            <person name="Farone M.B."/>
        </authorList>
    </citation>
    <scope>NUCLEOTIDE SEQUENCE</scope>
    <source>
        <strain evidence="2">HT99</strain>
    </source>
</reference>
<evidence type="ECO:0000313" key="1">
    <source>
        <dbReference type="EMBL" id="KRG20305.1"/>
    </source>
</evidence>
<evidence type="ECO:0000313" key="3">
    <source>
        <dbReference type="Proteomes" id="UP000051497"/>
    </source>
</evidence>
<dbReference type="Proteomes" id="UP000051497">
    <property type="component" value="Unassembled WGS sequence"/>
</dbReference>
<accession>A0A0Q9YUM1</accession>
<reference evidence="2" key="2">
    <citation type="journal article" date="2016" name="Genome Announc.">
        <title>Draft Genome Sequences of Two Novel Amoeba-Resistant Intranuclear Bacteria, 'Candidatus Berkiella cookevillensis' and 'Candidatus Berkiella aquae'.</title>
        <authorList>
            <person name="Mehari Y.T."/>
            <person name="Arivett B.A."/>
            <person name="Farone A.L."/>
            <person name="Gunderson J.H."/>
            <person name="Farone M.B."/>
        </authorList>
    </citation>
    <scope>NUCLEOTIDE SEQUENCE</scope>
    <source>
        <strain evidence="2">HT99</strain>
    </source>
</reference>
<name>A0A0Q9YUM1_9GAMM</name>
<evidence type="ECO:0000313" key="2">
    <source>
        <dbReference type="EMBL" id="MCS5712327.1"/>
    </source>
</evidence>
<sequence>MSKASGPTTFRPTILDDFAARTLLARDFHQATSGLVGDIYHVKGKQWNWVQHEVDFAKNDAPLWASMGCSKARENLLFDANSPRLQQLREEVILQTSALGDSSIANVLKTVNRMVNALTAIPGKLSSERERELDGELNAFLSSRTDLNITIDELIARKILVCRHKALIVAYLLGELVRLGMLPAGEVRHYRSELRALAYETSTTATKSRGVHTWAIYVNNDNIWMCDPRWQNVINTSSADGLCVAGKQYGVPTIINMLEVLGSSETPSKLEVDALVPTPAFLPMAAPLIQGVPSASPVIYDPAQDDLFQWLQSAAKIS</sequence>
<keyword evidence="3" id="KW-1185">Reference proteome</keyword>
<dbReference type="EMBL" id="LKAJ01000013">
    <property type="protein sequence ID" value="KRG20305.1"/>
    <property type="molecule type" value="Genomic_DNA"/>
</dbReference>
<dbReference type="AlphaFoldDB" id="A0A0Q9YUM1"/>
<dbReference type="STRING" id="295108.HT99x_02555"/>
<dbReference type="RefSeq" id="WP_075067160.1">
    <property type="nucleotide sequence ID" value="NZ_LKAJ02000001.1"/>
</dbReference>
<reference evidence="1" key="1">
    <citation type="submission" date="2015-09" db="EMBL/GenBank/DDBJ databases">
        <title>Draft Genome Sequences of Two Novel Amoeba-resistant Intranuclear Bacteria, Candidatus Berkiella cookevillensis and Candidatus Berkiella aquae.</title>
        <authorList>
            <person name="Mehari Y.T."/>
            <person name="Arivett B.A."/>
            <person name="Farone A.L."/>
            <person name="Gunderson J.H."/>
            <person name="Farone M.B."/>
        </authorList>
    </citation>
    <scope>NUCLEOTIDE SEQUENCE [LARGE SCALE GENOMIC DNA]</scope>
    <source>
        <strain evidence="1">HT99</strain>
    </source>
</reference>
<dbReference type="EMBL" id="LKAJ02000001">
    <property type="protein sequence ID" value="MCS5712327.1"/>
    <property type="molecule type" value="Genomic_DNA"/>
</dbReference>
<protein>
    <submittedName>
        <fullName evidence="1">Uncharacterized protein</fullName>
    </submittedName>
</protein>
<organism evidence="1">
    <name type="scientific">Candidatus Berkiella aquae</name>
    <dbReference type="NCBI Taxonomy" id="295108"/>
    <lineage>
        <taxon>Bacteria</taxon>
        <taxon>Pseudomonadati</taxon>
        <taxon>Pseudomonadota</taxon>
        <taxon>Gammaproteobacteria</taxon>
        <taxon>Candidatus Berkiellales</taxon>
        <taxon>Candidatus Berkiellaceae</taxon>
        <taxon>Candidatus Berkiella</taxon>
    </lineage>
</organism>
<gene>
    <name evidence="2" type="ORF">HT99x_012870</name>
    <name evidence="1" type="ORF">HT99x_02555</name>
</gene>
<proteinExistence type="predicted"/>